<gene>
    <name evidence="1" type="ORF">DSL99_1734</name>
</gene>
<dbReference type="EMBL" id="QOVL01000007">
    <property type="protein sequence ID" value="RXG30692.1"/>
    <property type="molecule type" value="Genomic_DNA"/>
</dbReference>
<proteinExistence type="predicted"/>
<dbReference type="RefSeq" id="WP_206635271.1">
    <property type="nucleotide sequence ID" value="NZ_QOVL01000007.1"/>
</dbReference>
<evidence type="ECO:0000313" key="1">
    <source>
        <dbReference type="EMBL" id="RXG30692.1"/>
    </source>
</evidence>
<evidence type="ECO:0008006" key="3">
    <source>
        <dbReference type="Google" id="ProtNLM"/>
    </source>
</evidence>
<sequence>MNSNILIYENQDGNIKIDVRLEEETVWLTQAQMQELFQKSKATISEHIKNVFEEGELNKEVAVREFRTTIFKQTTQAS</sequence>
<evidence type="ECO:0000313" key="2">
    <source>
        <dbReference type="Proteomes" id="UP000290608"/>
    </source>
</evidence>
<dbReference type="PANTHER" id="PTHR35810:SF1">
    <property type="entry name" value="CYTOPLASMIC PROTEIN"/>
    <property type="match status" value="1"/>
</dbReference>
<comment type="caution">
    <text evidence="1">The sequence shown here is derived from an EMBL/GenBank/DDBJ whole genome shotgun (WGS) entry which is preliminary data.</text>
</comment>
<dbReference type="AlphaFoldDB" id="A0A4Q0PM32"/>
<protein>
    <recommendedName>
        <fullName evidence="3">Virulence RhuM family protein</fullName>
    </recommendedName>
</protein>
<accession>A0A4Q0PM32</accession>
<name>A0A4Q0PM32_9FLAO</name>
<dbReference type="Proteomes" id="UP000290608">
    <property type="component" value="Unassembled WGS sequence"/>
</dbReference>
<organism evidence="1 2">
    <name type="scientific">Leeuwenhoekiella marinoflava</name>
    <dbReference type="NCBI Taxonomy" id="988"/>
    <lineage>
        <taxon>Bacteria</taxon>
        <taxon>Pseudomonadati</taxon>
        <taxon>Bacteroidota</taxon>
        <taxon>Flavobacteriia</taxon>
        <taxon>Flavobacteriales</taxon>
        <taxon>Flavobacteriaceae</taxon>
        <taxon>Leeuwenhoekiella</taxon>
    </lineage>
</organism>
<reference evidence="1 2" key="1">
    <citation type="submission" date="2018-07" db="EMBL/GenBank/DDBJ databases">
        <title>Leeuwenhoekiella genomics.</title>
        <authorList>
            <person name="Tahon G."/>
            <person name="Willems A."/>
        </authorList>
    </citation>
    <scope>NUCLEOTIDE SEQUENCE [LARGE SCALE GENOMIC DNA]</scope>
    <source>
        <strain evidence="1 2">LMG 1345</strain>
    </source>
</reference>
<dbReference type="PANTHER" id="PTHR35810">
    <property type="entry name" value="CYTOPLASMIC PROTEIN-RELATED"/>
    <property type="match status" value="1"/>
</dbReference>
<dbReference type="STRING" id="1122159.SAMN02745246_01923"/>